<dbReference type="KEGG" id="naci:NUH88_18905"/>
<dbReference type="InterPro" id="IPR005119">
    <property type="entry name" value="LysR_subst-bd"/>
</dbReference>
<dbReference type="PROSITE" id="PS50931">
    <property type="entry name" value="HTH_LYSR"/>
    <property type="match status" value="1"/>
</dbReference>
<dbReference type="RefSeq" id="WP_257768124.1">
    <property type="nucleotide sequence ID" value="NZ_CP102480.1"/>
</dbReference>
<dbReference type="Pfam" id="PF00126">
    <property type="entry name" value="HTH_1"/>
    <property type="match status" value="1"/>
</dbReference>
<evidence type="ECO:0000256" key="4">
    <source>
        <dbReference type="ARBA" id="ARBA00023163"/>
    </source>
</evidence>
<dbReference type="SUPFAM" id="SSF46785">
    <property type="entry name" value="Winged helix' DNA-binding domain"/>
    <property type="match status" value="1"/>
</dbReference>
<dbReference type="GO" id="GO:0006351">
    <property type="term" value="P:DNA-templated transcription"/>
    <property type="evidence" value="ECO:0007669"/>
    <property type="project" value="TreeGrafter"/>
</dbReference>
<dbReference type="Pfam" id="PF03466">
    <property type="entry name" value="LysR_substrate"/>
    <property type="match status" value="1"/>
</dbReference>
<dbReference type="SUPFAM" id="SSF53850">
    <property type="entry name" value="Periplasmic binding protein-like II"/>
    <property type="match status" value="1"/>
</dbReference>
<dbReference type="PRINTS" id="PR00039">
    <property type="entry name" value="HTHLYSR"/>
</dbReference>
<reference evidence="6" key="1">
    <citation type="submission" date="2022-08" db="EMBL/GenBank/DDBJ databases">
        <title>Nisaea acidiphila sp. nov., isolated from a marine algal debris and emended description of the genus Nisaea Urios et al. 2008.</title>
        <authorList>
            <person name="Kwon K."/>
        </authorList>
    </citation>
    <scope>NUCLEOTIDE SEQUENCE</scope>
    <source>
        <strain evidence="6">MEBiC11861</strain>
    </source>
</reference>
<dbReference type="Gene3D" id="3.40.190.10">
    <property type="entry name" value="Periplasmic binding protein-like II"/>
    <property type="match status" value="2"/>
</dbReference>
<dbReference type="FunFam" id="1.10.10.10:FF:000038">
    <property type="entry name" value="Glycine cleavage system transcriptional activator"/>
    <property type="match status" value="1"/>
</dbReference>
<dbReference type="InterPro" id="IPR058163">
    <property type="entry name" value="LysR-type_TF_proteobact-type"/>
</dbReference>
<dbReference type="GO" id="GO:0003700">
    <property type="term" value="F:DNA-binding transcription factor activity"/>
    <property type="evidence" value="ECO:0007669"/>
    <property type="project" value="InterPro"/>
</dbReference>
<dbReference type="PANTHER" id="PTHR30537:SF26">
    <property type="entry name" value="GLYCINE CLEAVAGE SYSTEM TRANSCRIPTIONAL ACTIVATOR"/>
    <property type="match status" value="1"/>
</dbReference>
<feature type="domain" description="HTH lysR-type" evidence="5">
    <location>
        <begin position="6"/>
        <end position="63"/>
    </location>
</feature>
<dbReference type="FunFam" id="3.40.190.10:FF:000017">
    <property type="entry name" value="Glycine cleavage system transcriptional activator"/>
    <property type="match status" value="1"/>
</dbReference>
<dbReference type="InterPro" id="IPR000847">
    <property type="entry name" value="LysR_HTH_N"/>
</dbReference>
<dbReference type="Proteomes" id="UP001060336">
    <property type="component" value="Chromosome"/>
</dbReference>
<dbReference type="InterPro" id="IPR036388">
    <property type="entry name" value="WH-like_DNA-bd_sf"/>
</dbReference>
<keyword evidence="3" id="KW-0238">DNA-binding</keyword>
<sequence length="303" mass="33250">MARPLPPLKALRAFEAAGRHLSFTKAAAELNVTPAAVSHQVKALEDLIGTPLFRRLTRALALTEAGQAALPLLGQGFDRLAQGVEAMRAHSESGILTISVSPSFGGMWLVPRLERFRCRHPEVEIRIDGTDRLADLARGEADIAIRYGPGGYDGVRTDWLFHQINTPVCSPALLGGEHPLRRPEDLRHHTLLHIDWTDTEPSWRMWLTAAGLQDIVPASGPWFSMESMAVQSALDGAGVALIGDVLVADHLAAGRLVRPFDPSFSTPLAFSYYLLCAEDRTEVPKIAAFREWLLEEARDLRSA</sequence>
<dbReference type="Gene3D" id="1.10.10.10">
    <property type="entry name" value="Winged helix-like DNA-binding domain superfamily/Winged helix DNA-binding domain"/>
    <property type="match status" value="1"/>
</dbReference>
<dbReference type="GO" id="GO:0043565">
    <property type="term" value="F:sequence-specific DNA binding"/>
    <property type="evidence" value="ECO:0007669"/>
    <property type="project" value="TreeGrafter"/>
</dbReference>
<comment type="similarity">
    <text evidence="1">Belongs to the LysR transcriptional regulatory family.</text>
</comment>
<protein>
    <submittedName>
        <fullName evidence="6">Transcriptional regulator GcvA</fullName>
    </submittedName>
</protein>
<dbReference type="NCBIfam" id="NF008352">
    <property type="entry name" value="PRK11139.1"/>
    <property type="match status" value="1"/>
</dbReference>
<evidence type="ECO:0000256" key="1">
    <source>
        <dbReference type="ARBA" id="ARBA00009437"/>
    </source>
</evidence>
<keyword evidence="7" id="KW-1185">Reference proteome</keyword>
<organism evidence="6 7">
    <name type="scientific">Nisaea acidiphila</name>
    <dbReference type="NCBI Taxonomy" id="1862145"/>
    <lineage>
        <taxon>Bacteria</taxon>
        <taxon>Pseudomonadati</taxon>
        <taxon>Pseudomonadota</taxon>
        <taxon>Alphaproteobacteria</taxon>
        <taxon>Rhodospirillales</taxon>
        <taxon>Thalassobaculaceae</taxon>
        <taxon>Nisaea</taxon>
    </lineage>
</organism>
<dbReference type="EMBL" id="CP102480">
    <property type="protein sequence ID" value="UUX49458.1"/>
    <property type="molecule type" value="Genomic_DNA"/>
</dbReference>
<name>A0A9J7ARF7_9PROT</name>
<evidence type="ECO:0000259" key="5">
    <source>
        <dbReference type="PROSITE" id="PS50931"/>
    </source>
</evidence>
<keyword evidence="4" id="KW-0804">Transcription</keyword>
<dbReference type="AlphaFoldDB" id="A0A9J7ARF7"/>
<gene>
    <name evidence="6" type="ORF">NUH88_18905</name>
</gene>
<keyword evidence="2" id="KW-0805">Transcription regulation</keyword>
<dbReference type="PANTHER" id="PTHR30537">
    <property type="entry name" value="HTH-TYPE TRANSCRIPTIONAL REGULATOR"/>
    <property type="match status" value="1"/>
</dbReference>
<accession>A0A9J7ARF7</accession>
<evidence type="ECO:0000313" key="7">
    <source>
        <dbReference type="Proteomes" id="UP001060336"/>
    </source>
</evidence>
<evidence type="ECO:0000256" key="2">
    <source>
        <dbReference type="ARBA" id="ARBA00023015"/>
    </source>
</evidence>
<dbReference type="CDD" id="cd08432">
    <property type="entry name" value="PBP2_GcdR_TrpI_HvrB_AmpR_like"/>
    <property type="match status" value="1"/>
</dbReference>
<evidence type="ECO:0000313" key="6">
    <source>
        <dbReference type="EMBL" id="UUX49458.1"/>
    </source>
</evidence>
<dbReference type="InterPro" id="IPR036390">
    <property type="entry name" value="WH_DNA-bd_sf"/>
</dbReference>
<evidence type="ECO:0000256" key="3">
    <source>
        <dbReference type="ARBA" id="ARBA00023125"/>
    </source>
</evidence>
<proteinExistence type="inferred from homology"/>